<reference evidence="2" key="1">
    <citation type="submission" date="2019-05" db="EMBL/GenBank/DDBJ databases">
        <title>Isolation, diversity and antifungal activity of Actinobacteria from wheat.</title>
        <authorList>
            <person name="Yu B."/>
        </authorList>
    </citation>
    <scope>NUCLEOTIDE SEQUENCE [LARGE SCALE GENOMIC DNA]</scope>
    <source>
        <strain evidence="2">NEAU-HEGS1-5</strain>
    </source>
</reference>
<protein>
    <submittedName>
        <fullName evidence="2">GNAT family N-acetyltransferase</fullName>
    </submittedName>
</protein>
<dbReference type="InterPro" id="IPR000182">
    <property type="entry name" value="GNAT_dom"/>
</dbReference>
<dbReference type="OrthoDB" id="3466127at2"/>
<gene>
    <name evidence="2" type="ORF">FED44_02075</name>
</gene>
<dbReference type="AlphaFoldDB" id="A0A5R8ZN89"/>
<evidence type="ECO:0000259" key="1">
    <source>
        <dbReference type="PROSITE" id="PS51186"/>
    </source>
</evidence>
<dbReference type="PANTHER" id="PTHR43441">
    <property type="entry name" value="RIBOSOMAL-PROTEIN-SERINE ACETYLTRANSFERASE"/>
    <property type="match status" value="1"/>
</dbReference>
<dbReference type="PROSITE" id="PS51186">
    <property type="entry name" value="GNAT"/>
    <property type="match status" value="1"/>
</dbReference>
<dbReference type="GO" id="GO:0005737">
    <property type="term" value="C:cytoplasm"/>
    <property type="evidence" value="ECO:0007669"/>
    <property type="project" value="TreeGrafter"/>
</dbReference>
<proteinExistence type="predicted"/>
<keyword evidence="3" id="KW-1185">Reference proteome</keyword>
<dbReference type="GO" id="GO:1990189">
    <property type="term" value="F:protein N-terminal-serine acetyltransferase activity"/>
    <property type="evidence" value="ECO:0007669"/>
    <property type="project" value="TreeGrafter"/>
</dbReference>
<dbReference type="SUPFAM" id="SSF55729">
    <property type="entry name" value="Acyl-CoA N-acyltransferases (Nat)"/>
    <property type="match status" value="1"/>
</dbReference>
<feature type="domain" description="N-acetyltransferase" evidence="1">
    <location>
        <begin position="16"/>
        <end position="183"/>
    </location>
</feature>
<sequence length="217" mass="24375">MRHWPLFALRVTTPRLELRLPTLDDLDALADRAAEGVHEPGGMPFGVPWTDAPPLERARSTVQMHFRQWGTWSPDDWHCSFVVAWEGRIVGTQEMAGRDFAYTREISTGSWLGLRFQGRGIGTEMRAAVLHLAFAGLGARYAVSSAFTDNPRSLAVSRRLGYRDDGIEVCRRRDETARQQRVRLAREDWTAPDGFAIHGLEPCLPLFGLAEGRPPHA</sequence>
<evidence type="ECO:0000313" key="3">
    <source>
        <dbReference type="Proteomes" id="UP000309033"/>
    </source>
</evidence>
<organism evidence="2 3">
    <name type="scientific">Microbispora triticiradicis</name>
    <dbReference type="NCBI Taxonomy" id="2200763"/>
    <lineage>
        <taxon>Bacteria</taxon>
        <taxon>Bacillati</taxon>
        <taxon>Actinomycetota</taxon>
        <taxon>Actinomycetes</taxon>
        <taxon>Streptosporangiales</taxon>
        <taxon>Streptosporangiaceae</taxon>
        <taxon>Microbispora</taxon>
    </lineage>
</organism>
<dbReference type="Proteomes" id="UP000309033">
    <property type="component" value="Unassembled WGS sequence"/>
</dbReference>
<dbReference type="Pfam" id="PF13302">
    <property type="entry name" value="Acetyltransf_3"/>
    <property type="match status" value="1"/>
</dbReference>
<dbReference type="InterPro" id="IPR016181">
    <property type="entry name" value="Acyl_CoA_acyltransferase"/>
</dbReference>
<comment type="caution">
    <text evidence="2">The sequence shown here is derived from an EMBL/GenBank/DDBJ whole genome shotgun (WGS) entry which is preliminary data.</text>
</comment>
<dbReference type="InterPro" id="IPR051908">
    <property type="entry name" value="Ribosomal_N-acetyltransferase"/>
</dbReference>
<dbReference type="Gene3D" id="3.40.630.30">
    <property type="match status" value="1"/>
</dbReference>
<accession>A0A5R8ZN89</accession>
<dbReference type="EMBL" id="VANP01000001">
    <property type="protein sequence ID" value="TLP66306.1"/>
    <property type="molecule type" value="Genomic_DNA"/>
</dbReference>
<evidence type="ECO:0000313" key="2">
    <source>
        <dbReference type="EMBL" id="TLP66306.1"/>
    </source>
</evidence>
<dbReference type="GO" id="GO:0008999">
    <property type="term" value="F:protein-N-terminal-alanine acetyltransferase activity"/>
    <property type="evidence" value="ECO:0007669"/>
    <property type="project" value="TreeGrafter"/>
</dbReference>
<dbReference type="PANTHER" id="PTHR43441:SF11">
    <property type="entry name" value="RIBOSOMAL-PROTEIN-SERINE ACETYLTRANSFERASE"/>
    <property type="match status" value="1"/>
</dbReference>
<name>A0A5R8ZN89_9ACTN</name>